<keyword evidence="3" id="KW-1185">Reference proteome</keyword>
<name>A0A834KTV6_VESPE</name>
<organism evidence="2 3">
    <name type="scientific">Vespula pensylvanica</name>
    <name type="common">Western yellow jacket</name>
    <name type="synonym">Wasp</name>
    <dbReference type="NCBI Taxonomy" id="30213"/>
    <lineage>
        <taxon>Eukaryota</taxon>
        <taxon>Metazoa</taxon>
        <taxon>Ecdysozoa</taxon>
        <taxon>Arthropoda</taxon>
        <taxon>Hexapoda</taxon>
        <taxon>Insecta</taxon>
        <taxon>Pterygota</taxon>
        <taxon>Neoptera</taxon>
        <taxon>Endopterygota</taxon>
        <taxon>Hymenoptera</taxon>
        <taxon>Apocrita</taxon>
        <taxon>Aculeata</taxon>
        <taxon>Vespoidea</taxon>
        <taxon>Vespidae</taxon>
        <taxon>Vespinae</taxon>
        <taxon>Vespula</taxon>
    </lineage>
</organism>
<dbReference type="EMBL" id="JACSDY010000012">
    <property type="protein sequence ID" value="KAF7412762.1"/>
    <property type="molecule type" value="Genomic_DNA"/>
</dbReference>
<dbReference type="AlphaFoldDB" id="A0A834KTV6"/>
<evidence type="ECO:0000313" key="3">
    <source>
        <dbReference type="Proteomes" id="UP000600918"/>
    </source>
</evidence>
<proteinExistence type="predicted"/>
<feature type="domain" description="Reverse transcriptase" evidence="1">
    <location>
        <begin position="51"/>
        <end position="125"/>
    </location>
</feature>
<dbReference type="SUPFAM" id="SSF56672">
    <property type="entry name" value="DNA/RNA polymerases"/>
    <property type="match status" value="1"/>
</dbReference>
<dbReference type="PANTHER" id="PTHR33064">
    <property type="entry name" value="POL PROTEIN"/>
    <property type="match status" value="1"/>
</dbReference>
<reference evidence="2" key="1">
    <citation type="journal article" date="2020" name="G3 (Bethesda)">
        <title>High-Quality Assemblies for Three Invasive Social Wasps from the &lt;i&gt;Vespula&lt;/i&gt; Genus.</title>
        <authorList>
            <person name="Harrop T.W.R."/>
            <person name="Guhlin J."/>
            <person name="McLaughlin G.M."/>
            <person name="Permina E."/>
            <person name="Stockwell P."/>
            <person name="Gilligan J."/>
            <person name="Le Lec M.F."/>
            <person name="Gruber M.A.M."/>
            <person name="Quinn O."/>
            <person name="Lovegrove M."/>
            <person name="Duncan E.J."/>
            <person name="Remnant E.J."/>
            <person name="Van Eeckhoven J."/>
            <person name="Graham B."/>
            <person name="Knapp R.A."/>
            <person name="Langford K.W."/>
            <person name="Kronenberg Z."/>
            <person name="Press M.O."/>
            <person name="Eacker S.M."/>
            <person name="Wilson-Rankin E.E."/>
            <person name="Purcell J."/>
            <person name="Lester P.J."/>
            <person name="Dearden P.K."/>
        </authorList>
    </citation>
    <scope>NUCLEOTIDE SEQUENCE</scope>
    <source>
        <strain evidence="2">Volc-1</strain>
    </source>
</reference>
<dbReference type="InterPro" id="IPR043128">
    <property type="entry name" value="Rev_trsase/Diguanyl_cyclase"/>
</dbReference>
<dbReference type="Proteomes" id="UP000600918">
    <property type="component" value="Unassembled WGS sequence"/>
</dbReference>
<sequence length="149" mass="17548">MLIENAIDDYQLHKTRKTKVEVTIILKNKESYYAAFPFEITRIAYWWKGKEKKDGGTRLCIDYRQVNKKIVRDIYSFPFIEDHTLDIKNWFFHIPVNKNSRKYTAFIVSNGHYEFCKVPFGLIIAETELHTDVSTDGCDAILLQKCESD</sequence>
<protein>
    <recommendedName>
        <fullName evidence="1">Reverse transcriptase domain-containing protein</fullName>
    </recommendedName>
</protein>
<dbReference type="Pfam" id="PF00078">
    <property type="entry name" value="RVT_1"/>
    <property type="match status" value="1"/>
</dbReference>
<evidence type="ECO:0000259" key="1">
    <source>
        <dbReference type="Pfam" id="PF00078"/>
    </source>
</evidence>
<gene>
    <name evidence="2" type="ORF">H0235_012613</name>
</gene>
<dbReference type="InterPro" id="IPR000477">
    <property type="entry name" value="RT_dom"/>
</dbReference>
<dbReference type="PANTHER" id="PTHR33064:SF37">
    <property type="entry name" value="RIBONUCLEASE H"/>
    <property type="match status" value="1"/>
</dbReference>
<dbReference type="Gene3D" id="3.10.10.10">
    <property type="entry name" value="HIV Type 1 Reverse Transcriptase, subunit A, domain 1"/>
    <property type="match status" value="1"/>
</dbReference>
<evidence type="ECO:0000313" key="2">
    <source>
        <dbReference type="EMBL" id="KAF7412762.1"/>
    </source>
</evidence>
<dbReference type="Gene3D" id="3.30.70.270">
    <property type="match status" value="1"/>
</dbReference>
<comment type="caution">
    <text evidence="2">The sequence shown here is derived from an EMBL/GenBank/DDBJ whole genome shotgun (WGS) entry which is preliminary data.</text>
</comment>
<dbReference type="GO" id="GO:0071897">
    <property type="term" value="P:DNA biosynthetic process"/>
    <property type="evidence" value="ECO:0007669"/>
    <property type="project" value="UniProtKB-ARBA"/>
</dbReference>
<accession>A0A834KTV6</accession>
<dbReference type="InterPro" id="IPR043502">
    <property type="entry name" value="DNA/RNA_pol_sf"/>
</dbReference>
<dbReference type="InterPro" id="IPR051320">
    <property type="entry name" value="Viral_Replic_Matur_Polypro"/>
</dbReference>